<name>A0A0K6IMX2_9GAMM</name>
<dbReference type="Pfam" id="PF08019">
    <property type="entry name" value="EptA_B_N"/>
    <property type="match status" value="1"/>
</dbReference>
<feature type="domain" description="Phosphoethanolamine transferase N-terminal" evidence="10">
    <location>
        <begin position="56"/>
        <end position="206"/>
    </location>
</feature>
<dbReference type="STRING" id="1137284.GCA_001418205_02316"/>
<keyword evidence="2" id="KW-1003">Cell membrane</keyword>
<dbReference type="InterPro" id="IPR000917">
    <property type="entry name" value="Sulfatase_N"/>
</dbReference>
<evidence type="ECO:0000256" key="8">
    <source>
        <dbReference type="SAM" id="Phobius"/>
    </source>
</evidence>
<gene>
    <name evidence="11" type="ORF">Ga0061065_10718</name>
</gene>
<feature type="domain" description="Sulfatase N-terminal" evidence="9">
    <location>
        <begin position="233"/>
        <end position="522"/>
    </location>
</feature>
<dbReference type="PANTHER" id="PTHR30443:SF0">
    <property type="entry name" value="PHOSPHOETHANOLAMINE TRANSFERASE EPTA"/>
    <property type="match status" value="1"/>
</dbReference>
<dbReference type="EMBL" id="CYHG01000007">
    <property type="protein sequence ID" value="CUB04446.1"/>
    <property type="molecule type" value="Genomic_DNA"/>
</dbReference>
<evidence type="ECO:0000313" key="11">
    <source>
        <dbReference type="EMBL" id="CUB04446.1"/>
    </source>
</evidence>
<evidence type="ECO:0000256" key="6">
    <source>
        <dbReference type="ARBA" id="ARBA00022989"/>
    </source>
</evidence>
<dbReference type="GO" id="GO:0016776">
    <property type="term" value="F:phosphotransferase activity, phosphate group as acceptor"/>
    <property type="evidence" value="ECO:0007669"/>
    <property type="project" value="TreeGrafter"/>
</dbReference>
<evidence type="ECO:0000313" key="12">
    <source>
        <dbReference type="Proteomes" id="UP000182769"/>
    </source>
</evidence>
<organism evidence="11 12">
    <name type="scientific">Marinomonas fungiae</name>
    <dbReference type="NCBI Taxonomy" id="1137284"/>
    <lineage>
        <taxon>Bacteria</taxon>
        <taxon>Pseudomonadati</taxon>
        <taxon>Pseudomonadota</taxon>
        <taxon>Gammaproteobacteria</taxon>
        <taxon>Oceanospirillales</taxon>
        <taxon>Oceanospirillaceae</taxon>
        <taxon>Marinomonas</taxon>
    </lineage>
</organism>
<dbReference type="RefSeq" id="WP_211262056.1">
    <property type="nucleotide sequence ID" value="NZ_CYHG01000007.1"/>
</dbReference>
<evidence type="ECO:0000256" key="4">
    <source>
        <dbReference type="ARBA" id="ARBA00022679"/>
    </source>
</evidence>
<keyword evidence="3" id="KW-0997">Cell inner membrane</keyword>
<evidence type="ECO:0000259" key="9">
    <source>
        <dbReference type="Pfam" id="PF00884"/>
    </source>
</evidence>
<keyword evidence="4 11" id="KW-0808">Transferase</keyword>
<dbReference type="InterPro" id="IPR040423">
    <property type="entry name" value="PEA_transferase"/>
</dbReference>
<dbReference type="InterPro" id="IPR012549">
    <property type="entry name" value="EptA-like_N"/>
</dbReference>
<evidence type="ECO:0000256" key="1">
    <source>
        <dbReference type="ARBA" id="ARBA00004429"/>
    </source>
</evidence>
<evidence type="ECO:0000256" key="5">
    <source>
        <dbReference type="ARBA" id="ARBA00022692"/>
    </source>
</evidence>
<feature type="transmembrane region" description="Helical" evidence="8">
    <location>
        <begin position="47"/>
        <end position="69"/>
    </location>
</feature>
<dbReference type="Gene3D" id="3.40.720.10">
    <property type="entry name" value="Alkaline Phosphatase, subunit A"/>
    <property type="match status" value="1"/>
</dbReference>
<feature type="transmembrane region" description="Helical" evidence="8">
    <location>
        <begin position="76"/>
        <end position="96"/>
    </location>
</feature>
<dbReference type="Proteomes" id="UP000182769">
    <property type="component" value="Unassembled WGS sequence"/>
</dbReference>
<dbReference type="InterPro" id="IPR017850">
    <property type="entry name" value="Alkaline_phosphatase_core_sf"/>
</dbReference>
<accession>A0A0K6IMX2</accession>
<feature type="transmembrane region" description="Helical" evidence="8">
    <location>
        <begin position="156"/>
        <end position="174"/>
    </location>
</feature>
<dbReference type="GO" id="GO:0009244">
    <property type="term" value="P:lipopolysaccharide core region biosynthetic process"/>
    <property type="evidence" value="ECO:0007669"/>
    <property type="project" value="TreeGrafter"/>
</dbReference>
<keyword evidence="7 8" id="KW-0472">Membrane</keyword>
<dbReference type="InterPro" id="IPR058130">
    <property type="entry name" value="PEA_transf_C"/>
</dbReference>
<evidence type="ECO:0000256" key="7">
    <source>
        <dbReference type="ARBA" id="ARBA00023136"/>
    </source>
</evidence>
<dbReference type="GO" id="GO:0005886">
    <property type="term" value="C:plasma membrane"/>
    <property type="evidence" value="ECO:0007669"/>
    <property type="project" value="UniProtKB-SubCell"/>
</dbReference>
<evidence type="ECO:0000256" key="3">
    <source>
        <dbReference type="ARBA" id="ARBA00022519"/>
    </source>
</evidence>
<dbReference type="PANTHER" id="PTHR30443">
    <property type="entry name" value="INNER MEMBRANE PROTEIN"/>
    <property type="match status" value="1"/>
</dbReference>
<dbReference type="SUPFAM" id="SSF53649">
    <property type="entry name" value="Alkaline phosphatase-like"/>
    <property type="match status" value="1"/>
</dbReference>
<proteinExistence type="predicted"/>
<reference evidence="12" key="1">
    <citation type="submission" date="2015-08" db="EMBL/GenBank/DDBJ databases">
        <authorList>
            <person name="Varghese N."/>
        </authorList>
    </citation>
    <scope>NUCLEOTIDE SEQUENCE [LARGE SCALE GENOMIC DNA]</scope>
    <source>
        <strain evidence="12">JCM 18476</strain>
    </source>
</reference>
<feature type="transmembrane region" description="Helical" evidence="8">
    <location>
        <begin position="116"/>
        <end position="140"/>
    </location>
</feature>
<keyword evidence="5 8" id="KW-0812">Transmembrane</keyword>
<comment type="subcellular location">
    <subcellularLocation>
        <location evidence="1">Cell inner membrane</location>
        <topology evidence="1">Multi-pass membrane protein</topology>
    </subcellularLocation>
</comment>
<protein>
    <submittedName>
        <fullName evidence="11">Phosphoethanolamine transferase for periplasmic glucans (OPG), alkaline phosphatase superfamily</fullName>
    </submittedName>
</protein>
<dbReference type="CDD" id="cd16017">
    <property type="entry name" value="LptA"/>
    <property type="match status" value="1"/>
</dbReference>
<feature type="transmembrane region" description="Helical" evidence="8">
    <location>
        <begin position="9"/>
        <end position="27"/>
    </location>
</feature>
<evidence type="ECO:0000256" key="2">
    <source>
        <dbReference type="ARBA" id="ARBA00022475"/>
    </source>
</evidence>
<dbReference type="Pfam" id="PF00884">
    <property type="entry name" value="Sulfatase"/>
    <property type="match status" value="1"/>
</dbReference>
<dbReference type="NCBIfam" id="NF028537">
    <property type="entry name" value="P_eth_NH2_trans"/>
    <property type="match status" value="1"/>
</dbReference>
<evidence type="ECO:0000259" key="10">
    <source>
        <dbReference type="Pfam" id="PF08019"/>
    </source>
</evidence>
<keyword evidence="6 8" id="KW-1133">Transmembrane helix</keyword>
<sequence>MRNLFAARYSIKIQYLVVLLALYYTFVLNRPLLGKLFELGQESGLVLFQYSAPVLLFSLLVVLFSLVSIPYLFKPFMMFLTLTSAVAMYGVEQYHISLGVSMMENVFETNSSEAGTYLNASSIGFILLYGVLPCMLLGWFKIDYPKGIWGQFKPRLALMLIGVIGIGSVLGTQYKNYASIGRNNHYLGGMIIPAQFFNSIKYLNNTYFSTPLEYISVGDDAQLASSQNNKPSLVVMILGETARAQNFTQNGYDRNTNPYTASEGLISLNKVTSCGTYTALSVPCMFSDLKQADYDKAMALSRDSIVDVIAKAGVETLWIENDGGDKGAAQPNHIVNANELNSPFCNTEYCYDESMLAPMQTFIEGKSQDKFLVLHTMGSHGPTYWQRYPADMETFEPSCNQSDIEHCSDDAIRNVYDNTIVYTDYFIEKVIETLKPYQEHYNIALTYVSDHGESLGENGMYLHGTPYAMAPAEQTHVPWLFWLPEQYVQAKGIDRACFSHMASQESFSHDNLYHSLLGIYGIKTQAKSDQLDMFSRCSRPSSHA</sequence>
<keyword evidence="12" id="KW-1185">Reference proteome</keyword>
<dbReference type="AlphaFoldDB" id="A0A0K6IMX2"/>